<name>W9J5P5_FUSOX</name>
<keyword evidence="4" id="KW-0808">Transferase</keyword>
<evidence type="ECO:0000313" key="7">
    <source>
        <dbReference type="EMBL" id="EWZ00132.1"/>
    </source>
</evidence>
<dbReference type="GO" id="GO:0050501">
    <property type="term" value="F:hyaluronan synthase activity"/>
    <property type="evidence" value="ECO:0007669"/>
    <property type="project" value="TreeGrafter"/>
</dbReference>
<gene>
    <name evidence="7" type="ORF">FOYG_00025</name>
</gene>
<organism evidence="7 8">
    <name type="scientific">Fusarium oxysporum NRRL 32931</name>
    <dbReference type="NCBI Taxonomy" id="660029"/>
    <lineage>
        <taxon>Eukaryota</taxon>
        <taxon>Fungi</taxon>
        <taxon>Dikarya</taxon>
        <taxon>Ascomycota</taxon>
        <taxon>Pezizomycotina</taxon>
        <taxon>Sordariomycetes</taxon>
        <taxon>Hypocreomycetidae</taxon>
        <taxon>Hypocreales</taxon>
        <taxon>Nectriaceae</taxon>
        <taxon>Fusarium</taxon>
        <taxon>Fusarium oxysporum species complex</taxon>
    </lineage>
</organism>
<reference evidence="7 8" key="1">
    <citation type="submission" date="2011-06" db="EMBL/GenBank/DDBJ databases">
        <title>The Genome Sequence of Fusarium oxysporum FOSC 3-a.</title>
        <authorList>
            <consortium name="The Broad Institute Genome Sequencing Platform"/>
            <person name="Ma L.-J."/>
            <person name="Gale L.R."/>
            <person name="Schwartz D.C."/>
            <person name="Zhou S."/>
            <person name="Corby-Kistler H."/>
            <person name="Young S.K."/>
            <person name="Zeng Q."/>
            <person name="Gargeya S."/>
            <person name="Fitzgerald M."/>
            <person name="Haas B."/>
            <person name="Abouelleil A."/>
            <person name="Alvarado L."/>
            <person name="Arachchi H.M."/>
            <person name="Berlin A."/>
            <person name="Brown A."/>
            <person name="Chapman S.B."/>
            <person name="Chen Z."/>
            <person name="Dunbar C."/>
            <person name="Freedman E."/>
            <person name="Gearin G."/>
            <person name="Gellesch M."/>
            <person name="Goldberg J."/>
            <person name="Griggs A."/>
            <person name="Gujja S."/>
            <person name="Heiman D."/>
            <person name="Howarth C."/>
            <person name="Larson L."/>
            <person name="Lui A."/>
            <person name="MacDonald P.J.P."/>
            <person name="Mehta T."/>
            <person name="Montmayeur A."/>
            <person name="Murphy C."/>
            <person name="Neiman D."/>
            <person name="Pearson M."/>
            <person name="Priest M."/>
            <person name="Roberts A."/>
            <person name="Saif S."/>
            <person name="Shea T."/>
            <person name="Shenoy N."/>
            <person name="Sisk P."/>
            <person name="Stolte C."/>
            <person name="Sykes S."/>
            <person name="Wortman J."/>
            <person name="Nusbaum C."/>
            <person name="Birren B."/>
        </authorList>
    </citation>
    <scope>NUCLEOTIDE SEQUENCE [LARGE SCALE GENOMIC DNA]</scope>
    <source>
        <strain evidence="8">FOSC 3-a</strain>
    </source>
</reference>
<dbReference type="OrthoDB" id="9876900at2759"/>
<sequence length="326" mass="37364">MQHEQEREIDADESNNVVIRQCMNLTQVILDQQGCLIDDPDGVRHLCLVQQHMHRKGIIFTSFIFSLVIAEMLGIEFMWSTIAGDPTVGGVSSGRFTGPSSIWPGLRPLVLHRVTVRAGLALPFDYQLCRPFLWYMQKVFCKRMDRHLTTNLLVCGWGVIFASDVLPATKTPTTVTRWLRQQVRWARATHIESRLIPRVYAMSHPRAFSAAARREFGPVVVAVVVLSYFLTSHKLLYFSYPDLFLRIGITTVYNILRNPDRLRLALSWYVVPDMFFYNIPLPAIHIWSLVTMTAGTWGTAMRASTEISKKDSSRKKWFGWELSEGQ</sequence>
<dbReference type="GO" id="GO:0030213">
    <property type="term" value="P:hyaluronan biosynthetic process"/>
    <property type="evidence" value="ECO:0007669"/>
    <property type="project" value="TreeGrafter"/>
</dbReference>
<dbReference type="GO" id="GO:0085029">
    <property type="term" value="P:extracellular matrix assembly"/>
    <property type="evidence" value="ECO:0007669"/>
    <property type="project" value="TreeGrafter"/>
</dbReference>
<protein>
    <submittedName>
        <fullName evidence="7">Uncharacterized protein</fullName>
    </submittedName>
</protein>
<accession>W9J5P5</accession>
<keyword evidence="5 6" id="KW-0472">Membrane</keyword>
<dbReference type="EMBL" id="JH717839">
    <property type="protein sequence ID" value="EWZ00132.1"/>
    <property type="molecule type" value="Genomic_DNA"/>
</dbReference>
<dbReference type="PANTHER" id="PTHR22913:SF12">
    <property type="entry name" value="MANNURONAN SYNTHASE"/>
    <property type="match status" value="1"/>
</dbReference>
<evidence type="ECO:0000256" key="3">
    <source>
        <dbReference type="ARBA" id="ARBA00022676"/>
    </source>
</evidence>
<evidence type="ECO:0000313" key="8">
    <source>
        <dbReference type="Proteomes" id="UP000030753"/>
    </source>
</evidence>
<evidence type="ECO:0000256" key="5">
    <source>
        <dbReference type="ARBA" id="ARBA00023136"/>
    </source>
</evidence>
<evidence type="ECO:0000256" key="4">
    <source>
        <dbReference type="ARBA" id="ARBA00022679"/>
    </source>
</evidence>
<comment type="subcellular location">
    <subcellularLocation>
        <location evidence="1">Cell membrane</location>
    </subcellularLocation>
</comment>
<keyword evidence="3" id="KW-0328">Glycosyltransferase</keyword>
<feature type="transmembrane region" description="Helical" evidence="6">
    <location>
        <begin position="211"/>
        <end position="230"/>
    </location>
</feature>
<keyword evidence="6" id="KW-0812">Transmembrane</keyword>
<dbReference type="PANTHER" id="PTHR22913">
    <property type="entry name" value="HYALURONAN SYNTHASE"/>
    <property type="match status" value="1"/>
</dbReference>
<proteinExistence type="predicted"/>
<feature type="transmembrane region" description="Helical" evidence="6">
    <location>
        <begin position="58"/>
        <end position="79"/>
    </location>
</feature>
<keyword evidence="2" id="KW-1003">Cell membrane</keyword>
<dbReference type="AlphaFoldDB" id="W9J5P5"/>
<evidence type="ECO:0000256" key="6">
    <source>
        <dbReference type="SAM" id="Phobius"/>
    </source>
</evidence>
<keyword evidence="6" id="KW-1133">Transmembrane helix</keyword>
<evidence type="ECO:0000256" key="2">
    <source>
        <dbReference type="ARBA" id="ARBA00022475"/>
    </source>
</evidence>
<dbReference type="GO" id="GO:0005886">
    <property type="term" value="C:plasma membrane"/>
    <property type="evidence" value="ECO:0007669"/>
    <property type="project" value="UniProtKB-SubCell"/>
</dbReference>
<feature type="transmembrane region" description="Helical" evidence="6">
    <location>
        <begin position="276"/>
        <end position="300"/>
    </location>
</feature>
<dbReference type="HOGENOM" id="CLU_852688_0_0_1"/>
<evidence type="ECO:0000256" key="1">
    <source>
        <dbReference type="ARBA" id="ARBA00004236"/>
    </source>
</evidence>
<dbReference type="Proteomes" id="UP000030753">
    <property type="component" value="Unassembled WGS sequence"/>
</dbReference>